<dbReference type="Gene3D" id="2.30.30.140">
    <property type="match status" value="2"/>
</dbReference>
<evidence type="ECO:0000259" key="4">
    <source>
        <dbReference type="PROSITE" id="PS50304"/>
    </source>
</evidence>
<dbReference type="InterPro" id="IPR002999">
    <property type="entry name" value="Tudor"/>
</dbReference>
<evidence type="ECO:0000313" key="6">
    <source>
        <dbReference type="Proteomes" id="UP000794436"/>
    </source>
</evidence>
<dbReference type="Proteomes" id="UP000794436">
    <property type="component" value="Unassembled WGS sequence"/>
</dbReference>
<dbReference type="GO" id="GO:0005634">
    <property type="term" value="C:nucleus"/>
    <property type="evidence" value="ECO:0007669"/>
    <property type="project" value="UniProtKB-SubCell"/>
</dbReference>
<name>A0A8K1C327_PYTOL</name>
<sequence>MSDASLEELHKRLATFTEQLESIHTLLQTDPENAEFLNIAQDLVEVIRLTKEMIDLKLNTKSTGGNNAVVTSGRADSTQEDEEETTTSSKEPVLGFAPGSNCEALSQNTWFPAHIESITANNTYKVQYLGFGNQDELPASSLRAIEQEGAELLPPKDEITVGFKCRAKYYVDGQYYTAAVTALTTYGFQVLFDGYGNSEEVPYEYFRPLPASSDASTTASAPVAVSSTKTAAVPALPSREAVIAKPIKVPENLQILPTDSEAEKERKRKRLKHINKLNKVKEIENERNIKQHDWRSFQNKAMKKGVKGSGVLSKRGSMFASPDTVQGRVGVVGSGHGMTAYEDTRKKAKRSHLEGSAPSRS</sequence>
<dbReference type="PROSITE" id="PS50304">
    <property type="entry name" value="TUDOR"/>
    <property type="match status" value="2"/>
</dbReference>
<feature type="domain" description="Tudor" evidence="4">
    <location>
        <begin position="158"/>
        <end position="216"/>
    </location>
</feature>
<evidence type="ECO:0000313" key="5">
    <source>
        <dbReference type="EMBL" id="TMW55584.1"/>
    </source>
</evidence>
<comment type="subcellular location">
    <subcellularLocation>
        <location evidence="1">Nucleus</location>
    </subcellularLocation>
</comment>
<keyword evidence="6" id="KW-1185">Reference proteome</keyword>
<dbReference type="SUPFAM" id="SSF63748">
    <property type="entry name" value="Tudor/PWWP/MBT"/>
    <property type="match status" value="2"/>
</dbReference>
<keyword evidence="2" id="KW-0539">Nucleus</keyword>
<feature type="region of interest" description="Disordered" evidence="3">
    <location>
        <begin position="315"/>
        <end position="361"/>
    </location>
</feature>
<dbReference type="AlphaFoldDB" id="A0A8K1C327"/>
<protein>
    <recommendedName>
        <fullName evidence="4">Tudor domain-containing protein</fullName>
    </recommendedName>
</protein>
<dbReference type="EMBL" id="SPLM01000147">
    <property type="protein sequence ID" value="TMW55584.1"/>
    <property type="molecule type" value="Genomic_DNA"/>
</dbReference>
<comment type="caution">
    <text evidence="5">The sequence shown here is derived from an EMBL/GenBank/DDBJ whole genome shotgun (WGS) entry which is preliminary data.</text>
</comment>
<feature type="compositionally biased region" description="Polar residues" evidence="3">
    <location>
        <begin position="60"/>
        <end position="70"/>
    </location>
</feature>
<dbReference type="OrthoDB" id="79171at2759"/>
<dbReference type="PANTHER" id="PTHR13681:SF26">
    <property type="entry name" value="SURVIVAL OF MOTOR NEURON-RELATED-SPLICING FACTOR 30"/>
    <property type="match status" value="1"/>
</dbReference>
<evidence type="ECO:0000256" key="1">
    <source>
        <dbReference type="ARBA" id="ARBA00004123"/>
    </source>
</evidence>
<proteinExistence type="predicted"/>
<dbReference type="PANTHER" id="PTHR13681">
    <property type="entry name" value="SURVIVAL OF MOTOR NEURON-RELATED-SPLICING FACTOR 30-RELATED"/>
    <property type="match status" value="1"/>
</dbReference>
<dbReference type="SMART" id="SM00333">
    <property type="entry name" value="TUDOR"/>
    <property type="match status" value="2"/>
</dbReference>
<gene>
    <name evidence="5" type="ORF">Poli38472_010466</name>
</gene>
<reference evidence="5" key="1">
    <citation type="submission" date="2019-03" db="EMBL/GenBank/DDBJ databases">
        <title>Long read genome sequence of the mycoparasitic Pythium oligandrum ATCC 38472 isolated from sugarbeet rhizosphere.</title>
        <authorList>
            <person name="Gaulin E."/>
        </authorList>
    </citation>
    <scope>NUCLEOTIDE SEQUENCE</scope>
    <source>
        <strain evidence="5">ATCC 38472_TT</strain>
    </source>
</reference>
<feature type="domain" description="Tudor" evidence="4">
    <location>
        <begin position="95"/>
        <end position="152"/>
    </location>
</feature>
<evidence type="ECO:0000256" key="3">
    <source>
        <dbReference type="SAM" id="MobiDB-lite"/>
    </source>
</evidence>
<evidence type="ECO:0000256" key="2">
    <source>
        <dbReference type="ARBA" id="ARBA00023242"/>
    </source>
</evidence>
<dbReference type="CDD" id="cd21182">
    <property type="entry name" value="Tudor_SMN_SPF30-like"/>
    <property type="match status" value="1"/>
</dbReference>
<organism evidence="5 6">
    <name type="scientific">Pythium oligandrum</name>
    <name type="common">Mycoparasitic fungus</name>
    <dbReference type="NCBI Taxonomy" id="41045"/>
    <lineage>
        <taxon>Eukaryota</taxon>
        <taxon>Sar</taxon>
        <taxon>Stramenopiles</taxon>
        <taxon>Oomycota</taxon>
        <taxon>Peronosporomycetes</taxon>
        <taxon>Pythiales</taxon>
        <taxon>Pythiaceae</taxon>
        <taxon>Pythium</taxon>
    </lineage>
</organism>
<feature type="region of interest" description="Disordered" evidence="3">
    <location>
        <begin position="60"/>
        <end position="91"/>
    </location>
</feature>
<accession>A0A8K1C327</accession>